<evidence type="ECO:0000313" key="1">
    <source>
        <dbReference type="EMBL" id="MBZ5487968.1"/>
    </source>
</evidence>
<accession>A0ACC5VUI5</accession>
<gene>
    <name evidence="1" type="ORF">HW452_10575</name>
</gene>
<comment type="caution">
    <text evidence="1">The sequence shown here is derived from an EMBL/GenBank/DDBJ whole genome shotgun (WGS) entry which is preliminary data.</text>
</comment>
<reference evidence="1" key="1">
    <citation type="submission" date="2020-06" db="EMBL/GenBank/DDBJ databases">
        <title>Whole Genome Sequence of Halomonas aquamarina MB598.</title>
        <authorList>
            <person name="Pervaiz M."/>
            <person name="Fariq A."/>
            <person name="Yasmin A."/>
            <person name="Welch M."/>
        </authorList>
    </citation>
    <scope>NUCLEOTIDE SEQUENCE</scope>
    <source>
        <strain evidence="1">MB598</strain>
    </source>
</reference>
<dbReference type="Proteomes" id="UP001319846">
    <property type="component" value="Unassembled WGS sequence"/>
</dbReference>
<dbReference type="EMBL" id="JABYQT010000005">
    <property type="protein sequence ID" value="MBZ5487968.1"/>
    <property type="molecule type" value="Genomic_DNA"/>
</dbReference>
<keyword evidence="2" id="KW-1185">Reference proteome</keyword>
<name>A0ACC5VUI5_9GAMM</name>
<protein>
    <submittedName>
        <fullName evidence="1">Response regulator transcription factor</fullName>
    </submittedName>
</protein>
<proteinExistence type="predicted"/>
<organism evidence="1 2">
    <name type="scientific">Vreelandella aquamarina</name>
    <dbReference type="NCBI Taxonomy" id="77097"/>
    <lineage>
        <taxon>Bacteria</taxon>
        <taxon>Pseudomonadati</taxon>
        <taxon>Pseudomonadota</taxon>
        <taxon>Gammaproteobacteria</taxon>
        <taxon>Oceanospirillales</taxon>
        <taxon>Halomonadaceae</taxon>
        <taxon>Vreelandella</taxon>
    </lineage>
</organism>
<sequence length="124" mass="13293">MAKVLIVDGEPNFLLSIEMLIEQAGFEVIGVTNGEQALERLGTDALDIVLLDINLPGMSGFEVLEALRANTATTRLPIIMLTAHGHEVEREKSAALGASGYMPKPFSPQALIEQIHALLGEKTA</sequence>
<evidence type="ECO:0000313" key="2">
    <source>
        <dbReference type="Proteomes" id="UP001319846"/>
    </source>
</evidence>